<comment type="similarity">
    <text evidence="1">Belongs to the LysR transcriptional regulatory family.</text>
</comment>
<dbReference type="PANTHER" id="PTHR30427">
    <property type="entry name" value="TRANSCRIPTIONAL ACTIVATOR PROTEIN LYSR"/>
    <property type="match status" value="1"/>
</dbReference>
<evidence type="ECO:0000259" key="5">
    <source>
        <dbReference type="PROSITE" id="PS50931"/>
    </source>
</evidence>
<sequence length="292" mass="31987">MINFRYLTVFNAVMRHGTVSGAARMLHLSQPAVTKTLHLLEEDLGITLFSRVRGRLQPTPEAELLRVEVERLNGVATSIENLASQLREGHAGKITIAAASTLASSLVARAVSRFHKSWPGVQVHVHAFASREVIRQVVNGLADFAVLDVYTDEAEVEAISLPDGELVCVLQEDHPLAGYESIHVRQLAGARLIAFGDDTRSGLSVREAFRQFDIPFAPSMIVNQTVVACAFASLGLGVALVDSFFLSANLHTNLVARRLEPRIVFQPRILIRRDRPPSHACEALMAELQAES</sequence>
<keyword evidence="3" id="KW-0238">DNA-binding</keyword>
<dbReference type="PANTHER" id="PTHR30427:SF1">
    <property type="entry name" value="TRANSCRIPTIONAL ACTIVATOR PROTEIN LYSR"/>
    <property type="match status" value="1"/>
</dbReference>
<dbReference type="Gene3D" id="1.10.10.10">
    <property type="entry name" value="Winged helix-like DNA-binding domain superfamily/Winged helix DNA-binding domain"/>
    <property type="match status" value="1"/>
</dbReference>
<gene>
    <name evidence="6" type="ORF">HH303_01375</name>
</gene>
<comment type="caution">
    <text evidence="6">The sequence shown here is derived from an EMBL/GenBank/DDBJ whole genome shotgun (WGS) entry which is preliminary data.</text>
</comment>
<evidence type="ECO:0000313" key="6">
    <source>
        <dbReference type="EMBL" id="NMM43109.1"/>
    </source>
</evidence>
<protein>
    <submittedName>
        <fullName evidence="6">LysR family transcriptional regulator</fullName>
    </submittedName>
</protein>
<dbReference type="GO" id="GO:0003700">
    <property type="term" value="F:DNA-binding transcription factor activity"/>
    <property type="evidence" value="ECO:0007669"/>
    <property type="project" value="InterPro"/>
</dbReference>
<dbReference type="GO" id="GO:0010628">
    <property type="term" value="P:positive regulation of gene expression"/>
    <property type="evidence" value="ECO:0007669"/>
    <property type="project" value="TreeGrafter"/>
</dbReference>
<keyword evidence="7" id="KW-1185">Reference proteome</keyword>
<keyword evidence="4" id="KW-0804">Transcription</keyword>
<dbReference type="InterPro" id="IPR005119">
    <property type="entry name" value="LysR_subst-bd"/>
</dbReference>
<dbReference type="Proteomes" id="UP000539372">
    <property type="component" value="Unassembled WGS sequence"/>
</dbReference>
<dbReference type="Gene3D" id="3.40.190.290">
    <property type="match status" value="1"/>
</dbReference>
<reference evidence="6 7" key="1">
    <citation type="submission" date="2020-04" db="EMBL/GenBank/DDBJ databases">
        <title>Rhodospirillaceae bacterium KN72 isolated from deep sea.</title>
        <authorList>
            <person name="Zhang D.-C."/>
        </authorList>
    </citation>
    <scope>NUCLEOTIDE SEQUENCE [LARGE SCALE GENOMIC DNA]</scope>
    <source>
        <strain evidence="6 7">KN72</strain>
    </source>
</reference>
<evidence type="ECO:0000256" key="3">
    <source>
        <dbReference type="ARBA" id="ARBA00023125"/>
    </source>
</evidence>
<evidence type="ECO:0000256" key="4">
    <source>
        <dbReference type="ARBA" id="ARBA00023163"/>
    </source>
</evidence>
<evidence type="ECO:0000256" key="1">
    <source>
        <dbReference type="ARBA" id="ARBA00009437"/>
    </source>
</evidence>
<dbReference type="PROSITE" id="PS50931">
    <property type="entry name" value="HTH_LYSR"/>
    <property type="match status" value="1"/>
</dbReference>
<evidence type="ECO:0000313" key="7">
    <source>
        <dbReference type="Proteomes" id="UP000539372"/>
    </source>
</evidence>
<feature type="domain" description="HTH lysR-type" evidence="5">
    <location>
        <begin position="2"/>
        <end position="59"/>
    </location>
</feature>
<dbReference type="AlphaFoldDB" id="A0A7Y0DWV8"/>
<dbReference type="EMBL" id="JABBNT010000001">
    <property type="protein sequence ID" value="NMM43109.1"/>
    <property type="molecule type" value="Genomic_DNA"/>
</dbReference>
<evidence type="ECO:0000256" key="2">
    <source>
        <dbReference type="ARBA" id="ARBA00023015"/>
    </source>
</evidence>
<dbReference type="InterPro" id="IPR036390">
    <property type="entry name" value="WH_DNA-bd_sf"/>
</dbReference>
<dbReference type="InterPro" id="IPR000847">
    <property type="entry name" value="LysR_HTH_N"/>
</dbReference>
<dbReference type="InterPro" id="IPR036388">
    <property type="entry name" value="WH-like_DNA-bd_sf"/>
</dbReference>
<dbReference type="SUPFAM" id="SSF53850">
    <property type="entry name" value="Periplasmic binding protein-like II"/>
    <property type="match status" value="1"/>
</dbReference>
<organism evidence="6 7">
    <name type="scientific">Pacificispira spongiicola</name>
    <dbReference type="NCBI Taxonomy" id="2729598"/>
    <lineage>
        <taxon>Bacteria</taxon>
        <taxon>Pseudomonadati</taxon>
        <taxon>Pseudomonadota</taxon>
        <taxon>Alphaproteobacteria</taxon>
        <taxon>Rhodospirillales</taxon>
        <taxon>Rhodospirillaceae</taxon>
        <taxon>Pacificispira</taxon>
    </lineage>
</organism>
<dbReference type="SUPFAM" id="SSF46785">
    <property type="entry name" value="Winged helix' DNA-binding domain"/>
    <property type="match status" value="1"/>
</dbReference>
<proteinExistence type="inferred from homology"/>
<dbReference type="GO" id="GO:0043565">
    <property type="term" value="F:sequence-specific DNA binding"/>
    <property type="evidence" value="ECO:0007669"/>
    <property type="project" value="TreeGrafter"/>
</dbReference>
<dbReference type="PRINTS" id="PR00039">
    <property type="entry name" value="HTHLYSR"/>
</dbReference>
<name>A0A7Y0DWV8_9PROT</name>
<keyword evidence="2" id="KW-0805">Transcription regulation</keyword>
<dbReference type="RefSeq" id="WP_169623411.1">
    <property type="nucleotide sequence ID" value="NZ_JABBNT010000001.1"/>
</dbReference>
<dbReference type="Pfam" id="PF00126">
    <property type="entry name" value="HTH_1"/>
    <property type="match status" value="1"/>
</dbReference>
<accession>A0A7Y0DWV8</accession>
<dbReference type="Pfam" id="PF03466">
    <property type="entry name" value="LysR_substrate"/>
    <property type="match status" value="1"/>
</dbReference>